<evidence type="ECO:0000256" key="5">
    <source>
        <dbReference type="ARBA" id="ARBA00019072"/>
    </source>
</evidence>
<dbReference type="GO" id="GO:0005783">
    <property type="term" value="C:endoplasmic reticulum"/>
    <property type="evidence" value="ECO:0007669"/>
    <property type="project" value="TreeGrafter"/>
</dbReference>
<comment type="caution">
    <text evidence="15">The sequence shown here is derived from an EMBL/GenBank/DDBJ whole genome shotgun (WGS) entry which is preliminary data.</text>
</comment>
<dbReference type="AlphaFoldDB" id="A0A482VKF0"/>
<keyword evidence="16" id="KW-1185">Reference proteome</keyword>
<evidence type="ECO:0000256" key="6">
    <source>
        <dbReference type="ARBA" id="ARBA00022581"/>
    </source>
</evidence>
<feature type="region of interest" description="Disordered" evidence="13">
    <location>
        <begin position="56"/>
        <end position="123"/>
    </location>
</feature>
<dbReference type="GO" id="GO:0051246">
    <property type="term" value="P:regulation of protein metabolic process"/>
    <property type="evidence" value="ECO:0007669"/>
    <property type="project" value="UniProtKB-ARBA"/>
</dbReference>
<dbReference type="PANTHER" id="PTHR16489">
    <property type="entry name" value="GH11727P"/>
    <property type="match status" value="1"/>
</dbReference>
<evidence type="ECO:0000256" key="1">
    <source>
        <dbReference type="ARBA" id="ARBA00003756"/>
    </source>
</evidence>
<dbReference type="GO" id="GO:0034976">
    <property type="term" value="P:response to endoplasmic reticulum stress"/>
    <property type="evidence" value="ECO:0007669"/>
    <property type="project" value="TreeGrafter"/>
</dbReference>
<evidence type="ECO:0000256" key="13">
    <source>
        <dbReference type="SAM" id="MobiDB-lite"/>
    </source>
</evidence>
<keyword evidence="7" id="KW-1090">Inhibition of host innate immune response by virus</keyword>
<dbReference type="EMBL" id="QDEB01092888">
    <property type="protein sequence ID" value="RZC32997.1"/>
    <property type="molecule type" value="Genomic_DNA"/>
</dbReference>
<evidence type="ECO:0000256" key="8">
    <source>
        <dbReference type="ARBA" id="ARBA00022830"/>
    </source>
</evidence>
<dbReference type="GO" id="GO:0000164">
    <property type="term" value="C:protein phosphatase type 1 complex"/>
    <property type="evidence" value="ECO:0007669"/>
    <property type="project" value="TreeGrafter"/>
</dbReference>
<name>A0A482VKF0_ASBVE</name>
<keyword evidence="8" id="KW-1114">Inhibition of host interferon signaling pathway by virus</keyword>
<keyword evidence="10" id="KW-0922">Interferon antiviral system evasion</keyword>
<dbReference type="OrthoDB" id="5976067at2759"/>
<comment type="subunit">
    <text evidence="4">Interacts (via C-terminus) with host PPP1CB.</text>
</comment>
<dbReference type="STRING" id="1661398.A0A482VKF0"/>
<feature type="compositionally biased region" description="Basic residues" evidence="13">
    <location>
        <begin position="95"/>
        <end position="110"/>
    </location>
</feature>
<keyword evidence="6" id="KW-0945">Host-virus interaction</keyword>
<keyword evidence="9" id="KW-0426">Late protein</keyword>
<gene>
    <name evidence="15" type="ORF">BDFB_001336</name>
</gene>
<comment type="similarity">
    <text evidence="3">Belongs to the PPP1R15 family.</text>
</comment>
<sequence>MYDIIAKVRSSESKFPTLKMCRDNTALEVIFSNVPLTPFISDKQFPSFINRSNPIAHSHQNCGMDGPPEINSSRPTSEPISKNNQIVNNQPCNSSKKKKKRRRRKKKKNKTNQSQGQMVHKDTLMENLNEKDWSCRRQRQVSTTESEDSFVIFFDETLGGNDRISELSENEIETIEDFDSSDSLIPCKKVRFADDNELCQVHPMIMWAYAYQAARKGPWEECARDRDRFHKRVKNIEADIGHIFNADHRSRIYKKRFA</sequence>
<protein>
    <recommendedName>
        <fullName evidence="5">Protein DP71L</fullName>
    </recommendedName>
    <alternativeName>
        <fullName evidence="12">MyD116 homolog</fullName>
    </alternativeName>
</protein>
<organism evidence="15 16">
    <name type="scientific">Asbolus verrucosus</name>
    <name type="common">Desert ironclad beetle</name>
    <dbReference type="NCBI Taxonomy" id="1661398"/>
    <lineage>
        <taxon>Eukaryota</taxon>
        <taxon>Metazoa</taxon>
        <taxon>Ecdysozoa</taxon>
        <taxon>Arthropoda</taxon>
        <taxon>Hexapoda</taxon>
        <taxon>Insecta</taxon>
        <taxon>Pterygota</taxon>
        <taxon>Neoptera</taxon>
        <taxon>Endopterygota</taxon>
        <taxon>Coleoptera</taxon>
        <taxon>Polyphaga</taxon>
        <taxon>Cucujiformia</taxon>
        <taxon>Tenebrionidae</taxon>
        <taxon>Pimeliinae</taxon>
        <taxon>Asbolus</taxon>
    </lineage>
</organism>
<feature type="compositionally biased region" description="Polar residues" evidence="13">
    <location>
        <begin position="70"/>
        <end position="94"/>
    </location>
</feature>
<accession>A0A482VKF0</accession>
<dbReference type="GO" id="GO:0039502">
    <property type="term" value="P:symbiont-mediated suppression of host type I interferon-mediated signaling pathway"/>
    <property type="evidence" value="ECO:0007669"/>
    <property type="project" value="UniProtKB-KW"/>
</dbReference>
<evidence type="ECO:0000256" key="2">
    <source>
        <dbReference type="ARBA" id="ARBA00007512"/>
    </source>
</evidence>
<evidence type="ECO:0000256" key="12">
    <source>
        <dbReference type="ARBA" id="ARBA00031298"/>
    </source>
</evidence>
<comment type="function">
    <text evidence="1">Interacts with the host phosphatase PP1 catalytic subunit (PPP1CB) and recruits it to dephosphorylate EIF2S1/eIF2alpha and therefore restores the host translation that has been shut-down by the host. Also inhibits the EIF2S1/eIF2alpha-ATF4-DDIT3/CHOP pathway.</text>
</comment>
<keyword evidence="11" id="KW-0899">Viral immunoevasion</keyword>
<evidence type="ECO:0000259" key="14">
    <source>
        <dbReference type="Pfam" id="PF10488"/>
    </source>
</evidence>
<evidence type="ECO:0000256" key="10">
    <source>
        <dbReference type="ARBA" id="ARBA00023258"/>
    </source>
</evidence>
<reference evidence="15 16" key="1">
    <citation type="submission" date="2017-03" db="EMBL/GenBank/DDBJ databases">
        <title>Genome of the blue death feigning beetle - Asbolus verrucosus.</title>
        <authorList>
            <person name="Rider S.D."/>
        </authorList>
    </citation>
    <scope>NUCLEOTIDE SEQUENCE [LARGE SCALE GENOMIC DNA]</scope>
    <source>
        <strain evidence="15">Butters</strain>
        <tissue evidence="15">Head and leg muscle</tissue>
    </source>
</reference>
<dbReference type="Pfam" id="PF10488">
    <property type="entry name" value="PP1c_bdg"/>
    <property type="match status" value="1"/>
</dbReference>
<evidence type="ECO:0000256" key="11">
    <source>
        <dbReference type="ARBA" id="ARBA00023280"/>
    </source>
</evidence>
<evidence type="ECO:0000256" key="7">
    <source>
        <dbReference type="ARBA" id="ARBA00022632"/>
    </source>
</evidence>
<dbReference type="PANTHER" id="PTHR16489:SF12">
    <property type="entry name" value="GH11727P"/>
    <property type="match status" value="1"/>
</dbReference>
<feature type="domain" description="Protein phosphatase 1 regulatory subunit 15A/B C-terminal" evidence="14">
    <location>
        <begin position="214"/>
        <end position="255"/>
    </location>
</feature>
<proteinExistence type="inferred from homology"/>
<evidence type="ECO:0000256" key="3">
    <source>
        <dbReference type="ARBA" id="ARBA00010161"/>
    </source>
</evidence>
<evidence type="ECO:0000313" key="15">
    <source>
        <dbReference type="EMBL" id="RZC32997.1"/>
    </source>
</evidence>
<dbReference type="GO" id="GO:0019888">
    <property type="term" value="F:protein phosphatase regulator activity"/>
    <property type="evidence" value="ECO:0007669"/>
    <property type="project" value="TreeGrafter"/>
</dbReference>
<evidence type="ECO:0000313" key="16">
    <source>
        <dbReference type="Proteomes" id="UP000292052"/>
    </source>
</evidence>
<dbReference type="InterPro" id="IPR019523">
    <property type="entry name" value="Prot_Pase1_reg-su15A/B_C"/>
</dbReference>
<comment type="similarity">
    <text evidence="2">Belongs to the asfivirus DP71L family.</text>
</comment>
<dbReference type="Proteomes" id="UP000292052">
    <property type="component" value="Unassembled WGS sequence"/>
</dbReference>
<dbReference type="InterPro" id="IPR051254">
    <property type="entry name" value="PPP1R15"/>
</dbReference>
<evidence type="ECO:0000256" key="4">
    <source>
        <dbReference type="ARBA" id="ARBA00011204"/>
    </source>
</evidence>
<evidence type="ECO:0000256" key="9">
    <source>
        <dbReference type="ARBA" id="ARBA00022921"/>
    </source>
</evidence>